<feature type="transmembrane region" description="Helical" evidence="1">
    <location>
        <begin position="31"/>
        <end position="52"/>
    </location>
</feature>
<dbReference type="AlphaFoldDB" id="A0A841CES4"/>
<organism evidence="2 3">
    <name type="scientific">Saccharothrix tamanrassetensis</name>
    <dbReference type="NCBI Taxonomy" id="1051531"/>
    <lineage>
        <taxon>Bacteria</taxon>
        <taxon>Bacillati</taxon>
        <taxon>Actinomycetota</taxon>
        <taxon>Actinomycetes</taxon>
        <taxon>Pseudonocardiales</taxon>
        <taxon>Pseudonocardiaceae</taxon>
        <taxon>Saccharothrix</taxon>
    </lineage>
</organism>
<proteinExistence type="predicted"/>
<dbReference type="EMBL" id="JACHJN010000005">
    <property type="protein sequence ID" value="MBB5957062.1"/>
    <property type="molecule type" value="Genomic_DNA"/>
</dbReference>
<protein>
    <submittedName>
        <fullName evidence="2">Uncharacterized protein</fullName>
    </submittedName>
</protein>
<keyword evidence="3" id="KW-1185">Reference proteome</keyword>
<feature type="transmembrane region" description="Helical" evidence="1">
    <location>
        <begin position="139"/>
        <end position="158"/>
    </location>
</feature>
<reference evidence="2 3" key="1">
    <citation type="submission" date="2020-08" db="EMBL/GenBank/DDBJ databases">
        <title>Genomic Encyclopedia of Type Strains, Phase III (KMG-III): the genomes of soil and plant-associated and newly described type strains.</title>
        <authorList>
            <person name="Whitman W."/>
        </authorList>
    </citation>
    <scope>NUCLEOTIDE SEQUENCE [LARGE SCALE GENOMIC DNA]</scope>
    <source>
        <strain evidence="2 3">CECT 8640</strain>
    </source>
</reference>
<evidence type="ECO:0000313" key="2">
    <source>
        <dbReference type="EMBL" id="MBB5957062.1"/>
    </source>
</evidence>
<keyword evidence="1" id="KW-1133">Transmembrane helix</keyword>
<feature type="transmembrane region" description="Helical" evidence="1">
    <location>
        <begin position="64"/>
        <end position="88"/>
    </location>
</feature>
<comment type="caution">
    <text evidence="2">The sequence shown here is derived from an EMBL/GenBank/DDBJ whole genome shotgun (WGS) entry which is preliminary data.</text>
</comment>
<gene>
    <name evidence="2" type="ORF">FHS29_003655</name>
</gene>
<sequence length="196" mass="20124">MRTVVTLVTGPVLLLVGVVLMLTPDQWTSSHLIFLAGTVAMLPVAVRLDTLLRDASPPWVRVPALVLTVVGALALAGQFVIDFTVLRLAHGEREAAGAMFDTLQESRVFALVFYQAGPALLFTGLALAAVGLVNRSWRWAGGLLVAGALLVGAARVTGLRAGEVVGLALVVAALVLTGRAAGGGAAGREVGGRANV</sequence>
<dbReference type="Proteomes" id="UP000547510">
    <property type="component" value="Unassembled WGS sequence"/>
</dbReference>
<accession>A0A841CES4</accession>
<feature type="transmembrane region" description="Helical" evidence="1">
    <location>
        <begin position="164"/>
        <end position="182"/>
    </location>
</feature>
<evidence type="ECO:0000313" key="3">
    <source>
        <dbReference type="Proteomes" id="UP000547510"/>
    </source>
</evidence>
<feature type="transmembrane region" description="Helical" evidence="1">
    <location>
        <begin position="108"/>
        <end position="132"/>
    </location>
</feature>
<dbReference type="RefSeq" id="WP_184691837.1">
    <property type="nucleotide sequence ID" value="NZ_JACHJN010000005.1"/>
</dbReference>
<keyword evidence="1" id="KW-0812">Transmembrane</keyword>
<evidence type="ECO:0000256" key="1">
    <source>
        <dbReference type="SAM" id="Phobius"/>
    </source>
</evidence>
<keyword evidence="1" id="KW-0472">Membrane</keyword>
<name>A0A841CES4_9PSEU</name>